<organism evidence="1 2">
    <name type="scientific">Mycoplasma putrefaciens Mput9231</name>
    <dbReference type="NCBI Taxonomy" id="1292033"/>
    <lineage>
        <taxon>Bacteria</taxon>
        <taxon>Bacillati</taxon>
        <taxon>Mycoplasmatota</taxon>
        <taxon>Mollicutes</taxon>
        <taxon>Mycoplasmataceae</taxon>
        <taxon>Mycoplasma</taxon>
    </lineage>
</organism>
<accession>M9WC45</accession>
<evidence type="ECO:0000313" key="1">
    <source>
        <dbReference type="EMBL" id="AGJ90727.1"/>
    </source>
</evidence>
<dbReference type="PATRIC" id="fig|1292033.3.peg.294"/>
<dbReference type="Proteomes" id="UP000012984">
    <property type="component" value="Chromosome"/>
</dbReference>
<evidence type="ECO:0000313" key="2">
    <source>
        <dbReference type="Proteomes" id="UP000012984"/>
    </source>
</evidence>
<reference evidence="1 2" key="1">
    <citation type="journal article" date="2013" name="Genome Announc.">
        <title>Complete Genome Sequence of Mycoplasma putrefaciens Strain 9231, One of the Agents of Contagious Agalactia in Goats.</title>
        <authorList>
            <person name="Dupuy V."/>
            <person name="Sirand-Pugnet P."/>
            <person name="Baranowski E."/>
            <person name="Barre A."/>
            <person name="Breton M."/>
            <person name="Couture C."/>
            <person name="Dordet-Frisoni E."/>
            <person name="Gaurivaud P."/>
            <person name="Jacob D."/>
            <person name="Lemaitre C."/>
            <person name="Manso-Silvan L."/>
            <person name="Nikolski M."/>
            <person name="Nouvel L.X."/>
            <person name="Poumarat F."/>
            <person name="Tardy F."/>
            <person name="Thebault P."/>
            <person name="Theil S."/>
            <person name="Citti C."/>
            <person name="Blanchard A."/>
            <person name="Thiaucourt F."/>
        </authorList>
    </citation>
    <scope>NUCLEOTIDE SEQUENCE [LARGE SCALE GENOMIC DNA]</scope>
    <source>
        <strain evidence="1">Mput9231</strain>
    </source>
</reference>
<dbReference type="HOGENOM" id="CLU_2012762_0_0_14"/>
<dbReference type="KEGG" id="mput:MPUT9231_3030"/>
<proteinExistence type="predicted"/>
<dbReference type="EMBL" id="CP004357">
    <property type="protein sequence ID" value="AGJ90727.1"/>
    <property type="molecule type" value="Genomic_DNA"/>
</dbReference>
<keyword evidence="2" id="KW-1185">Reference proteome</keyword>
<dbReference type="AlphaFoldDB" id="M9WC45"/>
<sequence>MKYNYRKVIMLNKTRKVYQNIDFKIKIAKYAIKNDIANTVKNFNVNKNTIKLWVKQYKYGILEEKKVNNKVNKELNNQFKAINEFQKIVSDLLDVNLYKKLNSLRTKYNIPTTTILDLLKMLV</sequence>
<protein>
    <submittedName>
        <fullName evidence="1">IS3-family transposase, orfA</fullName>
    </submittedName>
</protein>
<gene>
    <name evidence="1" type="ORF">MPUT9231_3030</name>
</gene>
<name>M9WC45_9MOLU</name>